<sequence>MRRPNEEKNLGILVKKIHPDNRLNKVWDLKGGVSAEVKGLEVVRPGGHILKMVVRQYGDADFSRNPNMAADELMLLRV</sequence>
<gene>
    <name evidence="1" type="ORF">IQ19_00645</name>
</gene>
<name>A0A562K714_9BACI</name>
<dbReference type="Proteomes" id="UP000318667">
    <property type="component" value="Unassembled WGS sequence"/>
</dbReference>
<organism evidence="1 2">
    <name type="scientific">Cytobacillus oceanisediminis</name>
    <dbReference type="NCBI Taxonomy" id="665099"/>
    <lineage>
        <taxon>Bacteria</taxon>
        <taxon>Bacillati</taxon>
        <taxon>Bacillota</taxon>
        <taxon>Bacilli</taxon>
        <taxon>Bacillales</taxon>
        <taxon>Bacillaceae</taxon>
        <taxon>Cytobacillus</taxon>
    </lineage>
</organism>
<proteinExistence type="predicted"/>
<dbReference type="GeneID" id="65401920"/>
<dbReference type="EMBL" id="VLKI01000001">
    <property type="protein sequence ID" value="TWH91190.1"/>
    <property type="molecule type" value="Genomic_DNA"/>
</dbReference>
<accession>A0A562K714</accession>
<dbReference type="RefSeq" id="WP_144539750.1">
    <property type="nucleotide sequence ID" value="NZ_CBCSDC010000073.1"/>
</dbReference>
<dbReference type="AlphaFoldDB" id="A0A562K714"/>
<keyword evidence="2" id="KW-1185">Reference proteome</keyword>
<protein>
    <submittedName>
        <fullName evidence="1">Uncharacterized protein</fullName>
    </submittedName>
</protein>
<reference evidence="1 2" key="1">
    <citation type="journal article" date="2015" name="Stand. Genomic Sci.">
        <title>Genomic Encyclopedia of Bacterial and Archaeal Type Strains, Phase III: the genomes of soil and plant-associated and newly described type strains.</title>
        <authorList>
            <person name="Whitman W.B."/>
            <person name="Woyke T."/>
            <person name="Klenk H.P."/>
            <person name="Zhou Y."/>
            <person name="Lilburn T.G."/>
            <person name="Beck B.J."/>
            <person name="De Vos P."/>
            <person name="Vandamme P."/>
            <person name="Eisen J.A."/>
            <person name="Garrity G."/>
            <person name="Hugenholtz P."/>
            <person name="Kyrpides N.C."/>
        </authorList>
    </citation>
    <scope>NUCLEOTIDE SEQUENCE [LARGE SCALE GENOMIC DNA]</scope>
    <source>
        <strain evidence="1 2">CGMCC 1.10115</strain>
    </source>
</reference>
<evidence type="ECO:0000313" key="1">
    <source>
        <dbReference type="EMBL" id="TWH91190.1"/>
    </source>
</evidence>
<comment type="caution">
    <text evidence="1">The sequence shown here is derived from an EMBL/GenBank/DDBJ whole genome shotgun (WGS) entry which is preliminary data.</text>
</comment>
<evidence type="ECO:0000313" key="2">
    <source>
        <dbReference type="Proteomes" id="UP000318667"/>
    </source>
</evidence>